<dbReference type="KEGG" id="ssyi:EKG83_31230"/>
<dbReference type="InterPro" id="IPR015424">
    <property type="entry name" value="PyrdxlP-dep_Trfase"/>
</dbReference>
<dbReference type="InterPro" id="IPR051446">
    <property type="entry name" value="HTH_trans_reg/aminotransferase"/>
</dbReference>
<dbReference type="InterPro" id="IPR015421">
    <property type="entry name" value="PyrdxlP-dep_Trfase_major"/>
</dbReference>
<protein>
    <submittedName>
        <fullName evidence="2">Enduracididine biosynthesis enzyme MppP</fullName>
    </submittedName>
</protein>
<dbReference type="Proteomes" id="UP000325787">
    <property type="component" value="Chromosome"/>
</dbReference>
<evidence type="ECO:0000259" key="1">
    <source>
        <dbReference type="Pfam" id="PF00155"/>
    </source>
</evidence>
<keyword evidence="3" id="KW-1185">Reference proteome</keyword>
<gene>
    <name evidence="2" type="primary">mppP</name>
    <name evidence="2" type="ORF">EKG83_31230</name>
</gene>
<dbReference type="Gene3D" id="3.40.640.10">
    <property type="entry name" value="Type I PLP-dependent aspartate aminotransferase-like (Major domain)"/>
    <property type="match status" value="1"/>
</dbReference>
<evidence type="ECO:0000313" key="3">
    <source>
        <dbReference type="Proteomes" id="UP000325787"/>
    </source>
</evidence>
<dbReference type="InterPro" id="IPR004839">
    <property type="entry name" value="Aminotransferase_I/II_large"/>
</dbReference>
<dbReference type="Pfam" id="PF00155">
    <property type="entry name" value="Aminotran_1_2"/>
    <property type="match status" value="1"/>
</dbReference>
<sequence length="379" mass="41040">MPHTRPTPVPGNLTQFEHLALSSPVNLADGHARQELTPGQSRIVGELPALWADVLARPVEEVEAEAYRTYFELLGQYGHRLPSTRVLSCYSSSVAMEIFARSLAAVADTALLIHPTFDNIPDILRGAGLALRPLEEEALHGGDLDPAVLRSVGCVFVTTPNNPTGRVLAEERLRALAAQCAEHDVVLALDTSFRGFDTRAQYDHYAVLDGSGCRWVVIEDTGKLWPTLELKVGWLVFPEPVGLPLSEVYSDILLGVSPLVLSMVRRFAEDAAGGGLAELHRFIAGNRAVVREVLAGVPGIGFPHPHSRGSVERVELGARSALEVWSALREHGVHALPCRKFHWADPARGEHGLRVALARPTSSVLAGARALRSVLLPGR</sequence>
<dbReference type="AlphaFoldDB" id="A0A5Q0HG37"/>
<dbReference type="InterPro" id="IPR015422">
    <property type="entry name" value="PyrdxlP-dep_Trfase_small"/>
</dbReference>
<dbReference type="CDD" id="cd00609">
    <property type="entry name" value="AAT_like"/>
    <property type="match status" value="1"/>
</dbReference>
<dbReference type="OrthoDB" id="3861823at2"/>
<dbReference type="EMBL" id="CP034550">
    <property type="protein sequence ID" value="QFZ24622.1"/>
    <property type="molecule type" value="Genomic_DNA"/>
</dbReference>
<dbReference type="NCBIfam" id="TIGR04462">
    <property type="entry name" value="endura_MppP"/>
    <property type="match status" value="1"/>
</dbReference>
<evidence type="ECO:0000313" key="2">
    <source>
        <dbReference type="EMBL" id="QFZ24622.1"/>
    </source>
</evidence>
<dbReference type="SUPFAM" id="SSF53383">
    <property type="entry name" value="PLP-dependent transferases"/>
    <property type="match status" value="1"/>
</dbReference>
<accession>A0A5Q0HG37</accession>
<dbReference type="PANTHER" id="PTHR46577">
    <property type="entry name" value="HTH-TYPE TRANSCRIPTIONAL REGULATORY PROTEIN GABR"/>
    <property type="match status" value="1"/>
</dbReference>
<reference evidence="3" key="1">
    <citation type="journal article" date="2021" name="Curr. Microbiol.">
        <title>Complete genome of nocamycin-producing strain Saccharothrix syringae NRRL B-16468 reveals the biosynthetic potential for secondary metabolites.</title>
        <authorList>
            <person name="Mo X."/>
            <person name="Yang S."/>
        </authorList>
    </citation>
    <scope>NUCLEOTIDE SEQUENCE [LARGE SCALE GENOMIC DNA]</scope>
    <source>
        <strain evidence="3">ATCC 51364 / DSM 43886 / JCM 6844 / KCTC 9398 / NBRC 14523 / NRRL B-16468 / INA 2240</strain>
    </source>
</reference>
<dbReference type="PANTHER" id="PTHR46577:SF1">
    <property type="entry name" value="HTH-TYPE TRANSCRIPTIONAL REGULATORY PROTEIN GABR"/>
    <property type="match status" value="1"/>
</dbReference>
<feature type="domain" description="Aminotransferase class I/classII large" evidence="1">
    <location>
        <begin position="84"/>
        <end position="364"/>
    </location>
</feature>
<organism evidence="2 3">
    <name type="scientific">Saccharothrix syringae</name>
    <name type="common">Nocardiopsis syringae</name>
    <dbReference type="NCBI Taxonomy" id="103733"/>
    <lineage>
        <taxon>Bacteria</taxon>
        <taxon>Bacillati</taxon>
        <taxon>Actinomycetota</taxon>
        <taxon>Actinomycetes</taxon>
        <taxon>Pseudonocardiales</taxon>
        <taxon>Pseudonocardiaceae</taxon>
        <taxon>Saccharothrix</taxon>
    </lineage>
</organism>
<dbReference type="GO" id="GO:0030170">
    <property type="term" value="F:pyridoxal phosphate binding"/>
    <property type="evidence" value="ECO:0007669"/>
    <property type="project" value="InterPro"/>
</dbReference>
<dbReference type="Gene3D" id="3.90.1150.10">
    <property type="entry name" value="Aspartate Aminotransferase, domain 1"/>
    <property type="match status" value="1"/>
</dbReference>
<dbReference type="InterPro" id="IPR031020">
    <property type="entry name" value="Endura_MppP"/>
</dbReference>
<name>A0A5Q0HG37_SACSY</name>
<proteinExistence type="predicted"/>